<sequence length="184" mass="20212">MKLKKKCTGGKVSSDRRECTRKVSERKAHQGPPRTKVSEREEGSATARGTTIYEGSEGRRQEARTARGTVEARTVEAGTSDQRDPRGTVEARDRWRSAPSEGRWSQGRARESEDTVGTVEVGTVEVAPSEDGGDGEGDQRPSTGDDPGEASKQEEISVRQRRANREEKQTGTKRFFSFKPAGKS</sequence>
<protein>
    <submittedName>
        <fullName evidence="2">Uncharacterized protein</fullName>
    </submittedName>
</protein>
<name>A0AAP0EWL1_9MAGN</name>
<evidence type="ECO:0000313" key="2">
    <source>
        <dbReference type="EMBL" id="KAK9098058.1"/>
    </source>
</evidence>
<feature type="compositionally biased region" description="Basic and acidic residues" evidence="1">
    <location>
        <begin position="149"/>
        <end position="170"/>
    </location>
</feature>
<feature type="compositionally biased region" description="Basic and acidic residues" evidence="1">
    <location>
        <begin position="81"/>
        <end position="96"/>
    </location>
</feature>
<evidence type="ECO:0000313" key="3">
    <source>
        <dbReference type="Proteomes" id="UP001420932"/>
    </source>
</evidence>
<dbReference type="EMBL" id="JBBNAF010000011">
    <property type="protein sequence ID" value="KAK9098058.1"/>
    <property type="molecule type" value="Genomic_DNA"/>
</dbReference>
<dbReference type="Proteomes" id="UP001420932">
    <property type="component" value="Unassembled WGS sequence"/>
</dbReference>
<accession>A0AAP0EWL1</accession>
<feature type="region of interest" description="Disordered" evidence="1">
    <location>
        <begin position="1"/>
        <end position="184"/>
    </location>
</feature>
<proteinExistence type="predicted"/>
<feature type="compositionally biased region" description="Basic and acidic residues" evidence="1">
    <location>
        <begin position="13"/>
        <end position="28"/>
    </location>
</feature>
<organism evidence="2 3">
    <name type="scientific">Stephania yunnanensis</name>
    <dbReference type="NCBI Taxonomy" id="152371"/>
    <lineage>
        <taxon>Eukaryota</taxon>
        <taxon>Viridiplantae</taxon>
        <taxon>Streptophyta</taxon>
        <taxon>Embryophyta</taxon>
        <taxon>Tracheophyta</taxon>
        <taxon>Spermatophyta</taxon>
        <taxon>Magnoliopsida</taxon>
        <taxon>Ranunculales</taxon>
        <taxon>Menispermaceae</taxon>
        <taxon>Menispermoideae</taxon>
        <taxon>Cissampelideae</taxon>
        <taxon>Stephania</taxon>
    </lineage>
</organism>
<feature type="compositionally biased region" description="Basic and acidic residues" evidence="1">
    <location>
        <begin position="56"/>
        <end position="65"/>
    </location>
</feature>
<keyword evidence="3" id="KW-1185">Reference proteome</keyword>
<dbReference type="AlphaFoldDB" id="A0AAP0EWL1"/>
<gene>
    <name evidence="2" type="ORF">Syun_025103</name>
</gene>
<feature type="compositionally biased region" description="Low complexity" evidence="1">
    <location>
        <begin position="115"/>
        <end position="126"/>
    </location>
</feature>
<comment type="caution">
    <text evidence="2">The sequence shown here is derived from an EMBL/GenBank/DDBJ whole genome shotgun (WGS) entry which is preliminary data.</text>
</comment>
<evidence type="ECO:0000256" key="1">
    <source>
        <dbReference type="SAM" id="MobiDB-lite"/>
    </source>
</evidence>
<reference evidence="2 3" key="1">
    <citation type="submission" date="2024-01" db="EMBL/GenBank/DDBJ databases">
        <title>Genome assemblies of Stephania.</title>
        <authorList>
            <person name="Yang L."/>
        </authorList>
    </citation>
    <scope>NUCLEOTIDE SEQUENCE [LARGE SCALE GENOMIC DNA]</scope>
    <source>
        <strain evidence="2">YNDBR</strain>
        <tissue evidence="2">Leaf</tissue>
    </source>
</reference>